<evidence type="ECO:0000256" key="2">
    <source>
        <dbReference type="ARBA" id="ARBA00022692"/>
    </source>
</evidence>
<gene>
    <name evidence="7" type="ORF">MGWOODY_Tha2557</name>
</gene>
<organism evidence="7">
    <name type="scientific">hydrothermal vent metagenome</name>
    <dbReference type="NCBI Taxonomy" id="652676"/>
    <lineage>
        <taxon>unclassified sequences</taxon>
        <taxon>metagenomes</taxon>
        <taxon>ecological metagenomes</taxon>
    </lineage>
</organism>
<feature type="transmembrane region" description="Helical" evidence="5">
    <location>
        <begin position="131"/>
        <end position="150"/>
    </location>
</feature>
<feature type="domain" description="EamA" evidence="6">
    <location>
        <begin position="39"/>
        <end position="170"/>
    </location>
</feature>
<evidence type="ECO:0000256" key="4">
    <source>
        <dbReference type="ARBA" id="ARBA00023136"/>
    </source>
</evidence>
<dbReference type="PANTHER" id="PTHR32322">
    <property type="entry name" value="INNER MEMBRANE TRANSPORTER"/>
    <property type="match status" value="1"/>
</dbReference>
<protein>
    <submittedName>
        <fullName evidence="7">Permease of the drug/metabolite transporter (DMT) superfamily</fullName>
    </submittedName>
</protein>
<dbReference type="PANTHER" id="PTHR32322:SF2">
    <property type="entry name" value="EAMA DOMAIN-CONTAINING PROTEIN"/>
    <property type="match status" value="1"/>
</dbReference>
<feature type="transmembrane region" description="Helical" evidence="5">
    <location>
        <begin position="156"/>
        <end position="172"/>
    </location>
</feature>
<keyword evidence="4 5" id="KW-0472">Membrane</keyword>
<evidence type="ECO:0000256" key="1">
    <source>
        <dbReference type="ARBA" id="ARBA00004141"/>
    </source>
</evidence>
<evidence type="ECO:0000256" key="5">
    <source>
        <dbReference type="SAM" id="Phobius"/>
    </source>
</evidence>
<dbReference type="SUPFAM" id="SSF103481">
    <property type="entry name" value="Multidrug resistance efflux transporter EmrE"/>
    <property type="match status" value="1"/>
</dbReference>
<proteinExistence type="predicted"/>
<accession>A0A160TD67</accession>
<dbReference type="Pfam" id="PF00892">
    <property type="entry name" value="EamA"/>
    <property type="match status" value="1"/>
</dbReference>
<dbReference type="InterPro" id="IPR037185">
    <property type="entry name" value="EmrE-like"/>
</dbReference>
<evidence type="ECO:0000313" key="7">
    <source>
        <dbReference type="EMBL" id="CUS41004.1"/>
    </source>
</evidence>
<feature type="transmembrane region" description="Helical" evidence="5">
    <location>
        <begin position="70"/>
        <end position="88"/>
    </location>
</feature>
<dbReference type="Gene3D" id="1.10.3730.20">
    <property type="match status" value="1"/>
</dbReference>
<name>A0A160TD67_9ZZZZ</name>
<evidence type="ECO:0000259" key="6">
    <source>
        <dbReference type="Pfam" id="PF00892"/>
    </source>
</evidence>
<dbReference type="EMBL" id="CZQC01000032">
    <property type="protein sequence ID" value="CUS41004.1"/>
    <property type="molecule type" value="Genomic_DNA"/>
</dbReference>
<feature type="transmembrane region" description="Helical" evidence="5">
    <location>
        <begin position="100"/>
        <end position="119"/>
    </location>
</feature>
<dbReference type="PROSITE" id="PS51257">
    <property type="entry name" value="PROKAR_LIPOPROTEIN"/>
    <property type="match status" value="1"/>
</dbReference>
<dbReference type="InterPro" id="IPR000620">
    <property type="entry name" value="EamA_dom"/>
</dbReference>
<dbReference type="InterPro" id="IPR050638">
    <property type="entry name" value="AA-Vitamin_Transporters"/>
</dbReference>
<reference evidence="7" key="1">
    <citation type="submission" date="2015-10" db="EMBL/GenBank/DDBJ databases">
        <authorList>
            <person name="Gilbert D.G."/>
        </authorList>
    </citation>
    <scope>NUCLEOTIDE SEQUENCE</scope>
</reference>
<keyword evidence="3 5" id="KW-1133">Transmembrane helix</keyword>
<keyword evidence="2 5" id="KW-0812">Transmembrane</keyword>
<dbReference type="GO" id="GO:0016020">
    <property type="term" value="C:membrane"/>
    <property type="evidence" value="ECO:0007669"/>
    <property type="project" value="UniProtKB-SubCell"/>
</dbReference>
<feature type="transmembrane region" description="Helical" evidence="5">
    <location>
        <begin position="38"/>
        <end position="58"/>
    </location>
</feature>
<dbReference type="AlphaFoldDB" id="A0A160TD67"/>
<feature type="transmembrane region" description="Helical" evidence="5">
    <location>
        <begin position="12"/>
        <end position="32"/>
    </location>
</feature>
<sequence>MIRAIFGIRPEMHHVFAAICGVLGVACLVWQSTESLDSWGVVAALSASFIMACGILLTARWIKDIPPLQFTSAQLFISGVVLLLYVILSGREVPDITPSGMLALAWLGPIGMGMGYWLWFRAMKAIPIQRLSFLGLVNPVVAVLVGVFFMSEEISTGQLFGMCLVLLCVVVGQRK</sequence>
<comment type="subcellular location">
    <subcellularLocation>
        <location evidence="1">Membrane</location>
        <topology evidence="1">Multi-pass membrane protein</topology>
    </subcellularLocation>
</comment>
<evidence type="ECO:0000256" key="3">
    <source>
        <dbReference type="ARBA" id="ARBA00022989"/>
    </source>
</evidence>